<organism evidence="2 3">
    <name type="scientific">Aeromicrobium senzhongii</name>
    <dbReference type="NCBI Taxonomy" id="2663859"/>
    <lineage>
        <taxon>Bacteria</taxon>
        <taxon>Bacillati</taxon>
        <taxon>Actinomycetota</taxon>
        <taxon>Actinomycetes</taxon>
        <taxon>Propionibacteriales</taxon>
        <taxon>Nocardioidaceae</taxon>
        <taxon>Aeromicrobium</taxon>
    </lineage>
</organism>
<gene>
    <name evidence="2" type="ORF">H9L21_11280</name>
</gene>
<dbReference type="RefSeq" id="WP_154596810.1">
    <property type="nucleotide sequence ID" value="NZ_CP060587.1"/>
</dbReference>
<evidence type="ECO:0000259" key="1">
    <source>
        <dbReference type="Pfam" id="PF18062"/>
    </source>
</evidence>
<dbReference type="Pfam" id="PF18062">
    <property type="entry name" value="RE_AspBHI_N"/>
    <property type="match status" value="1"/>
</dbReference>
<evidence type="ECO:0000313" key="2">
    <source>
        <dbReference type="EMBL" id="QNL93686.1"/>
    </source>
</evidence>
<evidence type="ECO:0000313" key="3">
    <source>
        <dbReference type="Proteomes" id="UP000515871"/>
    </source>
</evidence>
<sequence>MTTRLMRPGSSIRYTKALDTVSPLIDGYPNFHWLMNDPERPQGALPRLEKGIDAPAAVVDAYDEVRRPLVSCRTSTHKAGTETTPWHDRYDPETGTITYFGDNKPGSMKPAADAPGNRRLIETAELHASDFESDRAVAPPVLAFSFGRKGVGTFLGVCVIDNITLVRQTAGDGGLFSNFKFELAVLDTGIVDPRWFDDRRDPWTSTEECMRHAPMAWRLWVEAGSEALEELRAGY</sequence>
<name>A0ABX6SRL8_9ACTN</name>
<dbReference type="Proteomes" id="UP000515871">
    <property type="component" value="Chromosome"/>
</dbReference>
<dbReference type="InterPro" id="IPR041409">
    <property type="entry name" value="RE_AspBHI_N"/>
</dbReference>
<protein>
    <recommendedName>
        <fullName evidence="1">Restriction endonuclease AspBHI N-terminal domain-containing protein</fullName>
    </recommendedName>
</protein>
<reference evidence="2 3" key="1">
    <citation type="submission" date="2020-08" db="EMBL/GenBank/DDBJ databases">
        <title>Novel species in genus Aeromicrobium.</title>
        <authorList>
            <person name="Zhang G."/>
        </authorList>
    </citation>
    <scope>NUCLEOTIDE SEQUENCE [LARGE SCALE GENOMIC DNA]</scope>
    <source>
        <strain evidence="3">zg-629</strain>
    </source>
</reference>
<dbReference type="EMBL" id="CP060587">
    <property type="protein sequence ID" value="QNL93686.1"/>
    <property type="molecule type" value="Genomic_DNA"/>
</dbReference>
<accession>A0ABX6SRL8</accession>
<feature type="domain" description="Restriction endonuclease AspBHI N-terminal" evidence="1">
    <location>
        <begin position="80"/>
        <end position="224"/>
    </location>
</feature>
<proteinExistence type="predicted"/>
<dbReference type="Gene3D" id="2.30.280.20">
    <property type="match status" value="1"/>
</dbReference>
<keyword evidence="3" id="KW-1185">Reference proteome</keyword>